<accession>A0AA47EJN4</accession>
<reference evidence="1" key="1">
    <citation type="submission" date="2021-11" db="EMBL/GenBank/DDBJ databases">
        <title>Clostridia strains as spoilage organisms.</title>
        <authorList>
            <person name="Wambui J."/>
            <person name="Stevens M.J.A."/>
            <person name="Stephan R."/>
        </authorList>
    </citation>
    <scope>NUCLEOTIDE SEQUENCE</scope>
    <source>
        <strain evidence="1">CF009</strain>
    </source>
</reference>
<dbReference type="AlphaFoldDB" id="A0AA47EJN4"/>
<evidence type="ECO:0000313" key="2">
    <source>
        <dbReference type="Proteomes" id="UP001164733"/>
    </source>
</evidence>
<gene>
    <name evidence="1" type="ORF">LL038_04185</name>
</gene>
<protein>
    <submittedName>
        <fullName evidence="1">Uncharacterized protein</fullName>
    </submittedName>
</protein>
<sequence length="53" mass="6245">MYDAKKNENIKDRHMQFNCIGDRSYFCMCTHNNNMINIKVSSSPVEIIVKEFS</sequence>
<dbReference type="RefSeq" id="WP_216119911.1">
    <property type="nucleotide sequence ID" value="NZ_CP086239.1"/>
</dbReference>
<dbReference type="Proteomes" id="UP001164733">
    <property type="component" value="Chromosome"/>
</dbReference>
<evidence type="ECO:0000313" key="1">
    <source>
        <dbReference type="EMBL" id="WAG61457.1"/>
    </source>
</evidence>
<dbReference type="EMBL" id="CP086239">
    <property type="protein sequence ID" value="WAG61457.1"/>
    <property type="molecule type" value="Genomic_DNA"/>
</dbReference>
<organism evidence="1 2">
    <name type="scientific">Clostridium estertheticum</name>
    <dbReference type="NCBI Taxonomy" id="238834"/>
    <lineage>
        <taxon>Bacteria</taxon>
        <taxon>Bacillati</taxon>
        <taxon>Bacillota</taxon>
        <taxon>Clostridia</taxon>
        <taxon>Eubacteriales</taxon>
        <taxon>Clostridiaceae</taxon>
        <taxon>Clostridium</taxon>
    </lineage>
</organism>
<name>A0AA47EJN4_9CLOT</name>
<proteinExistence type="predicted"/>